<evidence type="ECO:0008006" key="5">
    <source>
        <dbReference type="Google" id="ProtNLM"/>
    </source>
</evidence>
<dbReference type="PROSITE" id="PS51257">
    <property type="entry name" value="PROKAR_LIPOPROTEIN"/>
    <property type="match status" value="1"/>
</dbReference>
<dbReference type="RefSeq" id="WP_321551149.1">
    <property type="nucleotide sequence ID" value="NZ_JAXIVS010000020.1"/>
</dbReference>
<feature type="region of interest" description="Disordered" evidence="1">
    <location>
        <begin position="47"/>
        <end position="257"/>
    </location>
</feature>
<comment type="caution">
    <text evidence="3">The sequence shown here is derived from an EMBL/GenBank/DDBJ whole genome shotgun (WGS) entry which is preliminary data.</text>
</comment>
<feature type="signal peptide" evidence="2">
    <location>
        <begin position="1"/>
        <end position="28"/>
    </location>
</feature>
<evidence type="ECO:0000256" key="1">
    <source>
        <dbReference type="SAM" id="MobiDB-lite"/>
    </source>
</evidence>
<organism evidence="3 4">
    <name type="scientific">Hyalangium rubrum</name>
    <dbReference type="NCBI Taxonomy" id="3103134"/>
    <lineage>
        <taxon>Bacteria</taxon>
        <taxon>Pseudomonadati</taxon>
        <taxon>Myxococcota</taxon>
        <taxon>Myxococcia</taxon>
        <taxon>Myxococcales</taxon>
        <taxon>Cystobacterineae</taxon>
        <taxon>Archangiaceae</taxon>
        <taxon>Hyalangium</taxon>
    </lineage>
</organism>
<feature type="chain" id="PRO_5045961801" description="Lipoprotein" evidence="2">
    <location>
        <begin position="29"/>
        <end position="601"/>
    </location>
</feature>
<feature type="compositionally biased region" description="Low complexity" evidence="1">
    <location>
        <begin position="73"/>
        <end position="201"/>
    </location>
</feature>
<dbReference type="EMBL" id="JAXIVS010000020">
    <property type="protein sequence ID" value="MDY7232435.1"/>
    <property type="molecule type" value="Genomic_DNA"/>
</dbReference>
<gene>
    <name evidence="3" type="ORF">SYV04_38970</name>
</gene>
<sequence length="601" mass="60740">MRSTRGLRHGRWLGGVLLLLALAGCRNFDVEPPAACVEDGSCVDGTDGGGNDGGDGGSDGGGNDGGDGGSDGGTTLPDGGTTLPDGGTTLPDGGTTLPDGGTTPSDGGTTLPDGGTTLPDGGTTLPDGGTTLPDGGTTLPDGGTTLPDGGTTLPDGGTTLPDGGTTLPDGGTTLPDGGTTPSDGGSTLPDGGTTLPDAGTPPDDDGGTKLPDGGTSRDGGASGPDGGDSDPDAGFDGGLPSQDAGLDAGVDDAGIPGPVPIDGGITYDGGIIVDELPIGGCIEDLCLKDKYVLSPASDGFNGLWIFDPYDVYLAHTDGAQVVQFNNGFAPTPGLSTPPFRLHGTTPDNVWAIAPSESVSPLSRFDGQRWIPVPVPSTGPSIRPPALFVGQHSTWVAGSHGGALRWDGTSWTSEPPSGATRGTLRAFWSNTSEPLFGVGGTDTPVPFGAYWQRQANGTWTGPTVIHTAALPPPALSAIAGPSTEHLYAVGGQVVLRWTPSAWLFEALPETLPSDCWLSEAQDVWVNGDGSDVWVTFDTSCVLRKKQGIWSARRLPVPADFQARQVEGFSDVDGQTVDLWITGYQPTGPHAGAGAYHFNLSWP</sequence>
<protein>
    <recommendedName>
        <fullName evidence="5">Lipoprotein</fullName>
    </recommendedName>
</protein>
<evidence type="ECO:0000313" key="3">
    <source>
        <dbReference type="EMBL" id="MDY7232435.1"/>
    </source>
</evidence>
<evidence type="ECO:0000313" key="4">
    <source>
        <dbReference type="Proteomes" id="UP001291309"/>
    </source>
</evidence>
<feature type="compositionally biased region" description="Gly residues" evidence="1">
    <location>
        <begin position="216"/>
        <end position="226"/>
    </location>
</feature>
<reference evidence="3 4" key="1">
    <citation type="submission" date="2023-12" db="EMBL/GenBank/DDBJ databases">
        <title>the genome sequence of Hyalangium sp. s54d21.</title>
        <authorList>
            <person name="Zhang X."/>
        </authorList>
    </citation>
    <scope>NUCLEOTIDE SEQUENCE [LARGE SCALE GENOMIC DNA]</scope>
    <source>
        <strain evidence="4">s54d21</strain>
    </source>
</reference>
<feature type="compositionally biased region" description="Low complexity" evidence="1">
    <location>
        <begin position="243"/>
        <end position="257"/>
    </location>
</feature>
<dbReference type="Proteomes" id="UP001291309">
    <property type="component" value="Unassembled WGS sequence"/>
</dbReference>
<keyword evidence="4" id="KW-1185">Reference proteome</keyword>
<proteinExistence type="predicted"/>
<evidence type="ECO:0000256" key="2">
    <source>
        <dbReference type="SAM" id="SignalP"/>
    </source>
</evidence>
<accession>A0ABU5HK24</accession>
<feature type="compositionally biased region" description="Gly residues" evidence="1">
    <location>
        <begin position="47"/>
        <end position="72"/>
    </location>
</feature>
<keyword evidence="2" id="KW-0732">Signal</keyword>
<name>A0ABU5HK24_9BACT</name>